<dbReference type="InterPro" id="IPR000843">
    <property type="entry name" value="HTH_LacI"/>
</dbReference>
<dbReference type="Gene3D" id="3.40.50.2300">
    <property type="match status" value="2"/>
</dbReference>
<dbReference type="SMART" id="SM00354">
    <property type="entry name" value="HTH_LACI"/>
    <property type="match status" value="1"/>
</dbReference>
<evidence type="ECO:0000313" key="6">
    <source>
        <dbReference type="Proteomes" id="UP000184390"/>
    </source>
</evidence>
<dbReference type="GO" id="GO:0003677">
    <property type="term" value="F:DNA binding"/>
    <property type="evidence" value="ECO:0007669"/>
    <property type="project" value="UniProtKB-KW"/>
</dbReference>
<protein>
    <submittedName>
        <fullName evidence="5">DNA-binding transcriptional regulator, LacI/PurR family</fullName>
    </submittedName>
</protein>
<dbReference type="Pfam" id="PF13377">
    <property type="entry name" value="Peripla_BP_3"/>
    <property type="match status" value="1"/>
</dbReference>
<evidence type="ECO:0000256" key="2">
    <source>
        <dbReference type="ARBA" id="ARBA00023125"/>
    </source>
</evidence>
<dbReference type="EMBL" id="FQYL01000003">
    <property type="protein sequence ID" value="SHI59959.1"/>
    <property type="molecule type" value="Genomic_DNA"/>
</dbReference>
<keyword evidence="3" id="KW-0804">Transcription</keyword>
<evidence type="ECO:0000313" key="5">
    <source>
        <dbReference type="EMBL" id="SHI59959.1"/>
    </source>
</evidence>
<dbReference type="Gene3D" id="1.10.260.40">
    <property type="entry name" value="lambda repressor-like DNA-binding domains"/>
    <property type="match status" value="1"/>
</dbReference>
<organism evidence="5 6">
    <name type="scientific">Actinomyces denticolens</name>
    <dbReference type="NCBI Taxonomy" id="52767"/>
    <lineage>
        <taxon>Bacteria</taxon>
        <taxon>Bacillati</taxon>
        <taxon>Actinomycetota</taxon>
        <taxon>Actinomycetes</taxon>
        <taxon>Actinomycetales</taxon>
        <taxon>Actinomycetaceae</taxon>
        <taxon>Actinomyces</taxon>
    </lineage>
</organism>
<evidence type="ECO:0000259" key="4">
    <source>
        <dbReference type="PROSITE" id="PS50932"/>
    </source>
</evidence>
<dbReference type="RefSeq" id="WP_073451783.1">
    <property type="nucleotide sequence ID" value="NZ_FQYL01000003.1"/>
</dbReference>
<dbReference type="InterPro" id="IPR028082">
    <property type="entry name" value="Peripla_BP_I"/>
</dbReference>
<comment type="caution">
    <text evidence="5">The sequence shown here is derived from an EMBL/GenBank/DDBJ whole genome shotgun (WGS) entry which is preliminary data.</text>
</comment>
<keyword evidence="6" id="KW-1185">Reference proteome</keyword>
<dbReference type="CDD" id="cd01392">
    <property type="entry name" value="HTH_LacI"/>
    <property type="match status" value="1"/>
</dbReference>
<dbReference type="Proteomes" id="UP000184390">
    <property type="component" value="Unassembled WGS sequence"/>
</dbReference>
<dbReference type="SUPFAM" id="SSF47413">
    <property type="entry name" value="lambda repressor-like DNA-binding domains"/>
    <property type="match status" value="1"/>
</dbReference>
<dbReference type="Pfam" id="PF00356">
    <property type="entry name" value="LacI"/>
    <property type="match status" value="1"/>
</dbReference>
<keyword evidence="2 5" id="KW-0238">DNA-binding</keyword>
<feature type="domain" description="HTH lacI-type" evidence="4">
    <location>
        <begin position="4"/>
        <end position="58"/>
    </location>
</feature>
<dbReference type="PROSITE" id="PS50932">
    <property type="entry name" value="HTH_LACI_2"/>
    <property type="match status" value="1"/>
</dbReference>
<evidence type="ECO:0000256" key="1">
    <source>
        <dbReference type="ARBA" id="ARBA00023015"/>
    </source>
</evidence>
<dbReference type="PANTHER" id="PTHR30146:SF109">
    <property type="entry name" value="HTH-TYPE TRANSCRIPTIONAL REGULATOR GALS"/>
    <property type="match status" value="1"/>
</dbReference>
<accession>A0ABY1I534</accession>
<sequence>MPRVTLRDIAEALGVSTSTVSLALRGSDRISAAVRERVVQEAADQGYRTDLAGALLRTSKPRIIGLACDIGQELHVAYSREISAVAQARGWLVMMEDTGGGNGAAALGRIMQLRAQAVIVVDPGSVPTEALRGLDAPVVVIGQATTIPNADLVISNNDSGMAQVADLIAGESHVLCFDGGPGLSSQFRRQSFLTAMSGVTAEVSIIPGGATVDAGWAAMRSVLARGPLTAGAAVCYNDQCALGVMAALTRERLIVPDDIRVVGFDNSRIASSEAFELTSVDRDPRGVAALAVERAILRAEGDDSPAIRAQVDTSLVRRRTA</sequence>
<gene>
    <name evidence="5" type="ORF">SAMN05216246_103103</name>
</gene>
<dbReference type="InterPro" id="IPR046335">
    <property type="entry name" value="LacI/GalR-like_sensor"/>
</dbReference>
<keyword evidence="1" id="KW-0805">Transcription regulation</keyword>
<dbReference type="PANTHER" id="PTHR30146">
    <property type="entry name" value="LACI-RELATED TRANSCRIPTIONAL REPRESSOR"/>
    <property type="match status" value="1"/>
</dbReference>
<dbReference type="SUPFAM" id="SSF53822">
    <property type="entry name" value="Periplasmic binding protein-like I"/>
    <property type="match status" value="1"/>
</dbReference>
<proteinExistence type="predicted"/>
<reference evidence="5 6" key="1">
    <citation type="submission" date="2016-11" db="EMBL/GenBank/DDBJ databases">
        <authorList>
            <person name="Varghese N."/>
            <person name="Submissions S."/>
        </authorList>
    </citation>
    <scope>NUCLEOTIDE SEQUENCE [LARGE SCALE GENOMIC DNA]</scope>
    <source>
        <strain evidence="5 6">PA</strain>
    </source>
</reference>
<name>A0ABY1I534_9ACTO</name>
<evidence type="ECO:0000256" key="3">
    <source>
        <dbReference type="ARBA" id="ARBA00023163"/>
    </source>
</evidence>
<dbReference type="InterPro" id="IPR010982">
    <property type="entry name" value="Lambda_DNA-bd_dom_sf"/>
</dbReference>